<organism evidence="4 5">
    <name type="scientific">Eleusine coracana subsp. coracana</name>
    <dbReference type="NCBI Taxonomy" id="191504"/>
    <lineage>
        <taxon>Eukaryota</taxon>
        <taxon>Viridiplantae</taxon>
        <taxon>Streptophyta</taxon>
        <taxon>Embryophyta</taxon>
        <taxon>Tracheophyta</taxon>
        <taxon>Spermatophyta</taxon>
        <taxon>Magnoliopsida</taxon>
        <taxon>Liliopsida</taxon>
        <taxon>Poales</taxon>
        <taxon>Poaceae</taxon>
        <taxon>PACMAD clade</taxon>
        <taxon>Chloridoideae</taxon>
        <taxon>Cynodonteae</taxon>
        <taxon>Eleusininae</taxon>
        <taxon>Eleusine</taxon>
    </lineage>
</organism>
<sequence>MDFASLFIVAMVAVASAAAVPAPASAVEETFKASAYPVKWTEHDSAQTPGGPEGEAAYPVKWTKDASAQAPGGPEGAAQAAYPVKWTKDASAKTPGGPEAQQAAGPAHGGGLHVKRGMLFLRKSLFPGAVLPQGTRLAGKSMMRMRDAEPFNFSLKVRELEQMLKVFRITPGSARAEQVLKTLQTCDCSSSADPHVCATSDQAELQFAAQVLGTSGKRLRRVISSVQAAANKEPDVYAVAANGISRIVGGGAALVACHPMDFPYTVRYCHRPSKVEAFLVKLTGVGGGATAATVCHKDTTTWDSTYFDLLNATRGEEICHFMPHNYVLWVKMDV</sequence>
<evidence type="ECO:0000256" key="1">
    <source>
        <dbReference type="SAM" id="MobiDB-lite"/>
    </source>
</evidence>
<dbReference type="PROSITE" id="PS51277">
    <property type="entry name" value="BURP"/>
    <property type="match status" value="1"/>
</dbReference>
<dbReference type="Pfam" id="PF03181">
    <property type="entry name" value="BURP"/>
    <property type="match status" value="1"/>
</dbReference>
<dbReference type="EMBL" id="BQKI01000077">
    <property type="protein sequence ID" value="GJN24565.1"/>
    <property type="molecule type" value="Genomic_DNA"/>
</dbReference>
<dbReference type="SMART" id="SM01045">
    <property type="entry name" value="BURP"/>
    <property type="match status" value="1"/>
</dbReference>
<gene>
    <name evidence="4" type="primary">gb12314</name>
    <name evidence="4" type="ORF">PR202_gb12314</name>
</gene>
<evidence type="ECO:0000313" key="5">
    <source>
        <dbReference type="Proteomes" id="UP001054889"/>
    </source>
</evidence>
<dbReference type="Proteomes" id="UP001054889">
    <property type="component" value="Unassembled WGS sequence"/>
</dbReference>
<proteinExistence type="predicted"/>
<evidence type="ECO:0000256" key="2">
    <source>
        <dbReference type="SAM" id="SignalP"/>
    </source>
</evidence>
<protein>
    <recommendedName>
        <fullName evidence="3">BURP domain-containing protein</fullName>
    </recommendedName>
</protein>
<dbReference type="PANTHER" id="PTHR31236:SF27">
    <property type="entry name" value="BURP DOMAIN-CONTAINING PROTEIN 4"/>
    <property type="match status" value="1"/>
</dbReference>
<comment type="caution">
    <text evidence="4">The sequence shown here is derived from an EMBL/GenBank/DDBJ whole genome shotgun (WGS) entry which is preliminary data.</text>
</comment>
<keyword evidence="5" id="KW-1185">Reference proteome</keyword>
<evidence type="ECO:0000313" key="4">
    <source>
        <dbReference type="EMBL" id="GJN24565.1"/>
    </source>
</evidence>
<dbReference type="PANTHER" id="PTHR31236">
    <property type="entry name" value="BURP DOMAIN PROTEIN USPL1-LIKE"/>
    <property type="match status" value="1"/>
</dbReference>
<name>A0AAV5EQP3_ELECO</name>
<reference evidence="4" key="1">
    <citation type="journal article" date="2018" name="DNA Res.">
        <title>Multiple hybrid de novo genome assembly of finger millet, an orphan allotetraploid crop.</title>
        <authorList>
            <person name="Hatakeyama M."/>
            <person name="Aluri S."/>
            <person name="Balachadran M.T."/>
            <person name="Sivarajan S.R."/>
            <person name="Patrignani A."/>
            <person name="Gruter S."/>
            <person name="Poveda L."/>
            <person name="Shimizu-Inatsugi R."/>
            <person name="Baeten J."/>
            <person name="Francoijs K.J."/>
            <person name="Nataraja K.N."/>
            <person name="Reddy Y.A.N."/>
            <person name="Phadnis S."/>
            <person name="Ravikumar R.L."/>
            <person name="Schlapbach R."/>
            <person name="Sreeman S.M."/>
            <person name="Shimizu K.K."/>
        </authorList>
    </citation>
    <scope>NUCLEOTIDE SEQUENCE</scope>
</reference>
<keyword evidence="2" id="KW-0732">Signal</keyword>
<dbReference type="InterPro" id="IPR044816">
    <property type="entry name" value="BURP"/>
</dbReference>
<feature type="compositionally biased region" description="Low complexity" evidence="1">
    <location>
        <begin position="95"/>
        <end position="106"/>
    </location>
</feature>
<feature type="region of interest" description="Disordered" evidence="1">
    <location>
        <begin position="88"/>
        <end position="110"/>
    </location>
</feature>
<feature type="signal peptide" evidence="2">
    <location>
        <begin position="1"/>
        <end position="17"/>
    </location>
</feature>
<dbReference type="AlphaFoldDB" id="A0AAV5EQP3"/>
<feature type="chain" id="PRO_5043708397" description="BURP domain-containing protein" evidence="2">
    <location>
        <begin position="18"/>
        <end position="334"/>
    </location>
</feature>
<reference evidence="4" key="2">
    <citation type="submission" date="2021-12" db="EMBL/GenBank/DDBJ databases">
        <title>Resequencing data analysis of finger millet.</title>
        <authorList>
            <person name="Hatakeyama M."/>
            <person name="Aluri S."/>
            <person name="Balachadran M.T."/>
            <person name="Sivarajan S.R."/>
            <person name="Poveda L."/>
            <person name="Shimizu-Inatsugi R."/>
            <person name="Schlapbach R."/>
            <person name="Sreeman S.M."/>
            <person name="Shimizu K.K."/>
        </authorList>
    </citation>
    <scope>NUCLEOTIDE SEQUENCE</scope>
</reference>
<feature type="domain" description="BURP" evidence="3">
    <location>
        <begin position="119"/>
        <end position="332"/>
    </location>
</feature>
<dbReference type="InterPro" id="IPR004873">
    <property type="entry name" value="BURP_dom"/>
</dbReference>
<evidence type="ECO:0000259" key="3">
    <source>
        <dbReference type="PROSITE" id="PS51277"/>
    </source>
</evidence>
<accession>A0AAV5EQP3</accession>